<dbReference type="InterPro" id="IPR052897">
    <property type="entry name" value="Sec-Metab_Biosynth_Hydrolase"/>
</dbReference>
<dbReference type="InterPro" id="IPR000073">
    <property type="entry name" value="AB_hydrolase_1"/>
</dbReference>
<dbReference type="KEGG" id="mku:I2456_14620"/>
<evidence type="ECO:0000313" key="2">
    <source>
        <dbReference type="EMBL" id="GFG65320.1"/>
    </source>
</evidence>
<evidence type="ECO:0000313" key="4">
    <source>
        <dbReference type="Proteomes" id="UP000465306"/>
    </source>
</evidence>
<dbReference type="Gene3D" id="3.40.50.1820">
    <property type="entry name" value="alpha/beta hydrolase"/>
    <property type="match status" value="1"/>
</dbReference>
<dbReference type="SUPFAM" id="SSF53474">
    <property type="entry name" value="alpha/beta-Hydrolases"/>
    <property type="match status" value="1"/>
</dbReference>
<dbReference type="InterPro" id="IPR029058">
    <property type="entry name" value="AB_hydrolase_fold"/>
</dbReference>
<name>A0AAX1J309_9MYCO</name>
<gene>
    <name evidence="3" type="ORF">I2456_14620</name>
    <name evidence="2" type="ORF">MKUB_28100</name>
</gene>
<evidence type="ECO:0000313" key="5">
    <source>
        <dbReference type="Proteomes" id="UP000663583"/>
    </source>
</evidence>
<reference evidence="2" key="2">
    <citation type="submission" date="2020-02" db="EMBL/GenBank/DDBJ databases">
        <authorList>
            <person name="Matsumoto Y."/>
            <person name="Kinjo T."/>
            <person name="Motooka D."/>
            <person name="Nabeya D."/>
            <person name="Jung N."/>
            <person name="Uechi K."/>
            <person name="Horii T."/>
            <person name="Iida T."/>
            <person name="Fujita J."/>
            <person name="Nakamura S."/>
        </authorList>
    </citation>
    <scope>NUCLEOTIDE SEQUENCE</scope>
    <source>
        <strain evidence="2">JCM 13573</strain>
    </source>
</reference>
<keyword evidence="4" id="KW-1185">Reference proteome</keyword>
<reference evidence="3" key="3">
    <citation type="submission" date="2020-11" db="EMBL/GenBank/DDBJ databases">
        <title>Intraspecies plasmid and genomic variation of Mycobacterium kubicae revealed by the complete genome sequences of two clinical isolates.</title>
        <authorList>
            <person name="Hendrix J.R."/>
            <person name="Epperson L.E."/>
            <person name="Honda J.R."/>
            <person name="Strong M."/>
        </authorList>
    </citation>
    <scope>NUCLEOTIDE SEQUENCE</scope>
    <source>
        <strain evidence="3">JCM 13573</strain>
    </source>
</reference>
<reference evidence="2 4" key="1">
    <citation type="journal article" date="2019" name="Emerg. Microbes Infect.">
        <title>Comprehensive subspecies identification of 175 nontuberculous mycobacteria species based on 7547 genomic profiles.</title>
        <authorList>
            <person name="Matsumoto Y."/>
            <person name="Kinjo T."/>
            <person name="Motooka D."/>
            <person name="Nabeya D."/>
            <person name="Jung N."/>
            <person name="Uechi K."/>
            <person name="Horii T."/>
            <person name="Iida T."/>
            <person name="Fujita J."/>
            <person name="Nakamura S."/>
        </authorList>
    </citation>
    <scope>NUCLEOTIDE SEQUENCE [LARGE SCALE GENOMIC DNA]</scope>
    <source>
        <strain evidence="2 4">JCM 13573</strain>
    </source>
</reference>
<protein>
    <submittedName>
        <fullName evidence="3">Alpha/beta hydrolase</fullName>
    </submittedName>
    <submittedName>
        <fullName evidence="2">Salicylate esterase</fullName>
    </submittedName>
</protein>
<proteinExistence type="predicted"/>
<dbReference type="Proteomes" id="UP000465306">
    <property type="component" value="Unassembled WGS sequence"/>
</dbReference>
<feature type="domain" description="AB hydrolase-1" evidence="1">
    <location>
        <begin position="5"/>
        <end position="230"/>
    </location>
</feature>
<dbReference type="PANTHER" id="PTHR37017">
    <property type="entry name" value="AB HYDROLASE-1 DOMAIN-CONTAINING PROTEIN-RELATED"/>
    <property type="match status" value="1"/>
</dbReference>
<accession>A0AAX1J309</accession>
<dbReference type="RefSeq" id="WP_068162448.1">
    <property type="nucleotide sequence ID" value="NZ_BLKU01000003.1"/>
</dbReference>
<sequence length="242" mass="26807">MGTYVLVHGGFHDGNTWERVIARLEQHGHTALAPTLAGRGKGADPTVGLGQCTQSLADYIVDRDLTDVILVGHSLGGAVICKVAEAIPERIGRLVFYAAVVPHDGESIYDGYPPIYRLALNQWFAESFDGTITLPFEVWRNGFIPEADLEVAQWAYQQLWPEPCRTVLDRVDLTKFHTLRTPRTFLVGTDDCTMPGGWHPQMTSRVGPFRLLETPGGHELMFTNPDLLADKLIEAARDESLP</sequence>
<keyword evidence="3" id="KW-0378">Hydrolase</keyword>
<dbReference type="Proteomes" id="UP000663583">
    <property type="component" value="Chromosome"/>
</dbReference>
<dbReference type="EMBL" id="CP065047">
    <property type="protein sequence ID" value="QPI35833.1"/>
    <property type="molecule type" value="Genomic_DNA"/>
</dbReference>
<dbReference type="EMBL" id="BLKU01000003">
    <property type="protein sequence ID" value="GFG65320.1"/>
    <property type="molecule type" value="Genomic_DNA"/>
</dbReference>
<dbReference type="PRINTS" id="PR00111">
    <property type="entry name" value="ABHYDROLASE"/>
</dbReference>
<organism evidence="3 5">
    <name type="scientific">Mycobacterium kubicae</name>
    <dbReference type="NCBI Taxonomy" id="120959"/>
    <lineage>
        <taxon>Bacteria</taxon>
        <taxon>Bacillati</taxon>
        <taxon>Actinomycetota</taxon>
        <taxon>Actinomycetes</taxon>
        <taxon>Mycobacteriales</taxon>
        <taxon>Mycobacteriaceae</taxon>
        <taxon>Mycobacterium</taxon>
        <taxon>Mycobacterium simiae complex</taxon>
    </lineage>
</organism>
<evidence type="ECO:0000313" key="3">
    <source>
        <dbReference type="EMBL" id="QPI35833.1"/>
    </source>
</evidence>
<dbReference type="GO" id="GO:0016787">
    <property type="term" value="F:hydrolase activity"/>
    <property type="evidence" value="ECO:0007669"/>
    <property type="project" value="UniProtKB-KW"/>
</dbReference>
<evidence type="ECO:0000259" key="1">
    <source>
        <dbReference type="Pfam" id="PF12697"/>
    </source>
</evidence>
<dbReference type="PANTHER" id="PTHR37017:SF11">
    <property type="entry name" value="ESTERASE_LIPASE_THIOESTERASE DOMAIN-CONTAINING PROTEIN"/>
    <property type="match status" value="1"/>
</dbReference>
<dbReference type="Pfam" id="PF12697">
    <property type="entry name" value="Abhydrolase_6"/>
    <property type="match status" value="1"/>
</dbReference>
<dbReference type="AlphaFoldDB" id="A0AAX1J309"/>